<evidence type="ECO:0000256" key="2">
    <source>
        <dbReference type="ARBA" id="ARBA00022723"/>
    </source>
</evidence>
<protein>
    <recommendedName>
        <fullName evidence="8">Transcriptional adapter</fullName>
    </recommendedName>
</protein>
<evidence type="ECO:0000256" key="7">
    <source>
        <dbReference type="ARBA" id="ARBA00023242"/>
    </source>
</evidence>
<dbReference type="PANTHER" id="PTHR12374">
    <property type="entry name" value="TRANSCRIPTIONAL ADAPTOR 2 ADA2 -RELATED"/>
    <property type="match status" value="1"/>
</dbReference>
<feature type="region of interest" description="Disordered" evidence="10">
    <location>
        <begin position="314"/>
        <end position="337"/>
    </location>
</feature>
<dbReference type="PROSITE" id="PS51293">
    <property type="entry name" value="SANT"/>
    <property type="match status" value="1"/>
</dbReference>
<organism evidence="15">
    <name type="scientific">Rhodnius neglectus</name>
    <dbReference type="NCBI Taxonomy" id="72488"/>
    <lineage>
        <taxon>Eukaryota</taxon>
        <taxon>Metazoa</taxon>
        <taxon>Ecdysozoa</taxon>
        <taxon>Arthropoda</taxon>
        <taxon>Hexapoda</taxon>
        <taxon>Insecta</taxon>
        <taxon>Pterygota</taxon>
        <taxon>Neoptera</taxon>
        <taxon>Paraneoptera</taxon>
        <taxon>Hemiptera</taxon>
        <taxon>Heteroptera</taxon>
        <taxon>Panheteroptera</taxon>
        <taxon>Cimicomorpha</taxon>
        <taxon>Reduviidae</taxon>
        <taxon>Triatominae</taxon>
        <taxon>Rhodnius</taxon>
    </lineage>
</organism>
<feature type="domain" description="HTH myb-type" evidence="14">
    <location>
        <begin position="62"/>
        <end position="117"/>
    </location>
</feature>
<dbReference type="InterPro" id="IPR017884">
    <property type="entry name" value="SANT_dom"/>
</dbReference>
<evidence type="ECO:0000256" key="8">
    <source>
        <dbReference type="PIRNR" id="PIRNR025024"/>
    </source>
</evidence>
<dbReference type="AlphaFoldDB" id="A0A0P4VP64"/>
<dbReference type="GO" id="GO:0005634">
    <property type="term" value="C:nucleus"/>
    <property type="evidence" value="ECO:0007669"/>
    <property type="project" value="UniProtKB-SubCell"/>
</dbReference>
<dbReference type="SUPFAM" id="SSF57850">
    <property type="entry name" value="RING/U-box"/>
    <property type="match status" value="1"/>
</dbReference>
<feature type="domain" description="SANT" evidence="13">
    <location>
        <begin position="65"/>
        <end position="117"/>
    </location>
</feature>
<dbReference type="FunFam" id="3.30.60.90:FF:000008">
    <property type="entry name" value="Transcriptional adapter 2"/>
    <property type="match status" value="1"/>
</dbReference>
<dbReference type="PROSITE" id="PS51294">
    <property type="entry name" value="HTH_MYB"/>
    <property type="match status" value="1"/>
</dbReference>
<dbReference type="Gene3D" id="3.30.60.90">
    <property type="match status" value="1"/>
</dbReference>
<name>A0A0P4VP64_9HEMI</name>
<evidence type="ECO:0000259" key="13">
    <source>
        <dbReference type="PROSITE" id="PS51293"/>
    </source>
</evidence>
<dbReference type="GO" id="GO:0006357">
    <property type="term" value="P:regulation of transcription by RNA polymerase II"/>
    <property type="evidence" value="ECO:0007669"/>
    <property type="project" value="InterPro"/>
</dbReference>
<dbReference type="PIRSF" id="PIRSF025024">
    <property type="entry name" value="Transcriptional_adaptor_2"/>
    <property type="match status" value="1"/>
</dbReference>
<evidence type="ECO:0000256" key="6">
    <source>
        <dbReference type="ARBA" id="ARBA00023163"/>
    </source>
</evidence>
<dbReference type="InterPro" id="IPR017930">
    <property type="entry name" value="Myb_dom"/>
</dbReference>
<dbReference type="PANTHER" id="PTHR12374:SF63">
    <property type="entry name" value="TRANSCRIPTIONAL ADAPTER 2-BETA"/>
    <property type="match status" value="1"/>
</dbReference>
<dbReference type="GO" id="GO:0003682">
    <property type="term" value="F:chromatin binding"/>
    <property type="evidence" value="ECO:0007669"/>
    <property type="project" value="TreeGrafter"/>
</dbReference>
<reference evidence="15" key="1">
    <citation type="journal article" date="2016" name="PLoS Negl. Trop. Dis.">
        <title>A Deep Insight into the Sialome of Rhodnius neglectus, a Vector of Chagas Disease.</title>
        <authorList>
            <person name="Santiago P.B."/>
            <person name="Assumpcao T.C."/>
            <person name="Araujo C.N."/>
            <person name="Bastos I.M."/>
            <person name="Neves D."/>
            <person name="Silva I.G."/>
            <person name="Charneau S."/>
            <person name="Queiroz R.M."/>
            <person name="Raiol T."/>
            <person name="Oliveira J.V."/>
            <person name="Sousa M.V."/>
            <person name="Calvo E."/>
            <person name="Ribeiro J.M."/>
            <person name="Santana J.M."/>
        </authorList>
    </citation>
    <scope>NUCLEOTIDE SEQUENCE</scope>
    <source>
        <tissue evidence="15">Salivary glands</tissue>
    </source>
</reference>
<dbReference type="Gene3D" id="1.10.10.60">
    <property type="entry name" value="Homeodomain-like"/>
    <property type="match status" value="1"/>
</dbReference>
<keyword evidence="6 8" id="KW-0804">Transcription</keyword>
<evidence type="ECO:0000256" key="1">
    <source>
        <dbReference type="ARBA" id="ARBA00004123"/>
    </source>
</evidence>
<dbReference type="PROSITE" id="PS01357">
    <property type="entry name" value="ZF_ZZ_1"/>
    <property type="match status" value="1"/>
</dbReference>
<keyword evidence="7 8" id="KW-0539">Nucleus</keyword>
<dbReference type="PROSITE" id="PS50090">
    <property type="entry name" value="MYB_LIKE"/>
    <property type="match status" value="1"/>
</dbReference>
<keyword evidence="2" id="KW-0479">Metal-binding</keyword>
<dbReference type="InterPro" id="IPR000433">
    <property type="entry name" value="Znf_ZZ"/>
</dbReference>
<dbReference type="CDD" id="cd02335">
    <property type="entry name" value="ZZ_ADA2"/>
    <property type="match status" value="1"/>
</dbReference>
<evidence type="ECO:0000313" key="15">
    <source>
        <dbReference type="EMBL" id="JAI54253.1"/>
    </source>
</evidence>
<dbReference type="GO" id="GO:0003713">
    <property type="term" value="F:transcription coactivator activity"/>
    <property type="evidence" value="ECO:0007669"/>
    <property type="project" value="InterPro"/>
</dbReference>
<proteinExistence type="evidence at transcript level"/>
<evidence type="ECO:0000256" key="4">
    <source>
        <dbReference type="ARBA" id="ARBA00022833"/>
    </source>
</evidence>
<dbReference type="SMART" id="SM00291">
    <property type="entry name" value="ZnF_ZZ"/>
    <property type="match status" value="1"/>
</dbReference>
<dbReference type="Pfam" id="PF25299">
    <property type="entry name" value="ZZ_ADA2"/>
    <property type="match status" value="1"/>
</dbReference>
<evidence type="ECO:0000256" key="3">
    <source>
        <dbReference type="ARBA" id="ARBA00022771"/>
    </source>
</evidence>
<sequence length="375" mass="43262">MASDLFTKFNCTYCLDDIVGLRVKCVECTDFDLCLQCFSAGAEIGPHKNDHSYQFVDSGAVDIIRSKSKWSAKEELLLLNGIEQYGFGNWENISQHIKTRTADEARDEYMSRYVDGSIGRATWPEAYEKRAKLADLIKDELPSSTAITHTVPPIDIHPGDSSQLGYMPHRDDFDCEYANEAETLVSSLNISSTDDDEMDTALKLAQVDMYIEKLRERARRKRVCRDYQLVSQFFAARRDRPRHRHYSNGEQDTEDKLRCLCQFQTAQEHACLVKNVQRQRDLERRLSELMRYRKNGLTRMEELPHFEHEAKSSFYAQLSEPNTEKKKRRKRRGRSLFHHKKLHVPHRQPYLIARARAMAAAAAAAAGRNHSPASL</sequence>
<dbReference type="InterPro" id="IPR043145">
    <property type="entry name" value="Znf_ZZ_sf"/>
</dbReference>
<dbReference type="SMART" id="SM00717">
    <property type="entry name" value="SANT"/>
    <property type="match status" value="1"/>
</dbReference>
<dbReference type="GO" id="GO:0070461">
    <property type="term" value="C:SAGA-type complex"/>
    <property type="evidence" value="ECO:0007669"/>
    <property type="project" value="TreeGrafter"/>
</dbReference>
<keyword evidence="3 9" id="KW-0863">Zinc-finger</keyword>
<dbReference type="CDD" id="cd00167">
    <property type="entry name" value="SANT"/>
    <property type="match status" value="1"/>
</dbReference>
<accession>A0A0P4VP64</accession>
<dbReference type="InterPro" id="IPR055141">
    <property type="entry name" value="TADA2A_B-like_dom"/>
</dbReference>
<dbReference type="InterPro" id="IPR041983">
    <property type="entry name" value="ADA2-like_ZZ"/>
</dbReference>
<dbReference type="InterPro" id="IPR016827">
    <property type="entry name" value="Ada2/TADA2"/>
</dbReference>
<dbReference type="EMBL" id="GDKW01002342">
    <property type="protein sequence ID" value="JAI54253.1"/>
    <property type="molecule type" value="mRNA"/>
</dbReference>
<feature type="compositionally biased region" description="Basic residues" evidence="10">
    <location>
        <begin position="325"/>
        <end position="337"/>
    </location>
</feature>
<evidence type="ECO:0000259" key="11">
    <source>
        <dbReference type="PROSITE" id="PS50090"/>
    </source>
</evidence>
<dbReference type="GO" id="GO:0006338">
    <property type="term" value="P:chromatin remodeling"/>
    <property type="evidence" value="ECO:0007669"/>
    <property type="project" value="TreeGrafter"/>
</dbReference>
<evidence type="ECO:0000259" key="12">
    <source>
        <dbReference type="PROSITE" id="PS50135"/>
    </source>
</evidence>
<dbReference type="PROSITE" id="PS50135">
    <property type="entry name" value="ZF_ZZ_2"/>
    <property type="match status" value="1"/>
</dbReference>
<evidence type="ECO:0000256" key="10">
    <source>
        <dbReference type="SAM" id="MobiDB-lite"/>
    </source>
</evidence>
<evidence type="ECO:0000259" key="14">
    <source>
        <dbReference type="PROSITE" id="PS51294"/>
    </source>
</evidence>
<dbReference type="Pfam" id="PF22941">
    <property type="entry name" value="TADA2A-like_3rd"/>
    <property type="match status" value="1"/>
</dbReference>
<dbReference type="InterPro" id="IPR009057">
    <property type="entry name" value="Homeodomain-like_sf"/>
</dbReference>
<comment type="subcellular location">
    <subcellularLocation>
        <location evidence="1 8">Nucleus</location>
    </subcellularLocation>
</comment>
<dbReference type="Pfam" id="PF00249">
    <property type="entry name" value="Myb_DNA-binding"/>
    <property type="match status" value="1"/>
</dbReference>
<dbReference type="InterPro" id="IPR001005">
    <property type="entry name" value="SANT/Myb"/>
</dbReference>
<keyword evidence="4" id="KW-0862">Zinc</keyword>
<keyword evidence="5 8" id="KW-0805">Transcription regulation</keyword>
<feature type="domain" description="Myb-like" evidence="11">
    <location>
        <begin position="67"/>
        <end position="113"/>
    </location>
</feature>
<evidence type="ECO:0000256" key="5">
    <source>
        <dbReference type="ARBA" id="ARBA00023015"/>
    </source>
</evidence>
<dbReference type="GO" id="GO:0008270">
    <property type="term" value="F:zinc ion binding"/>
    <property type="evidence" value="ECO:0007669"/>
    <property type="project" value="UniProtKB-KW"/>
</dbReference>
<evidence type="ECO:0000256" key="9">
    <source>
        <dbReference type="PROSITE-ProRule" id="PRU00228"/>
    </source>
</evidence>
<dbReference type="SUPFAM" id="SSF46689">
    <property type="entry name" value="Homeodomain-like"/>
    <property type="match status" value="1"/>
</dbReference>
<feature type="domain" description="ZZ-type" evidence="12">
    <location>
        <begin position="6"/>
        <end position="61"/>
    </location>
</feature>